<dbReference type="Proteomes" id="UP000747542">
    <property type="component" value="Unassembled WGS sequence"/>
</dbReference>
<proteinExistence type="inferred from homology"/>
<dbReference type="AlphaFoldDB" id="A0A8J5N1W6"/>
<evidence type="ECO:0000259" key="14">
    <source>
        <dbReference type="PROSITE" id="PS51083"/>
    </source>
</evidence>
<keyword evidence="7" id="KW-0832">Ubl conjugation</keyword>
<keyword evidence="1" id="KW-1017">Isopeptide bond</keyword>
<comment type="similarity">
    <text evidence="9">Belongs to the BCD1 family.</text>
</comment>
<feature type="domain" description="HIT-type" evidence="14">
    <location>
        <begin position="19"/>
        <end position="53"/>
    </location>
</feature>
<keyword evidence="4" id="KW-0479">Metal-binding</keyword>
<dbReference type="GO" id="GO:0005634">
    <property type="term" value="C:nucleus"/>
    <property type="evidence" value="ECO:0007669"/>
    <property type="project" value="TreeGrafter"/>
</dbReference>
<comment type="function">
    <text evidence="8">Required for box C/D snoRNAs accumulation involved in snoRNA processing, snoRNA transport to the nucleolus and ribosome biogenesis.</text>
</comment>
<dbReference type="GO" id="GO:0048254">
    <property type="term" value="P:snoRNA localization"/>
    <property type="evidence" value="ECO:0007669"/>
    <property type="project" value="TreeGrafter"/>
</dbReference>
<sequence>MEAETLPKQQTASSKVDMCSVCGVNKAKYRCPACTVRSCSLSCVKTHKRCEGCNGVRDRAAMVLKDDMDNLSLLSDYRLLEEIDNKLEDNLRNPLRRHVMRSLKDKPSLPRFLHCLKNEAWNRGTTLKFMPSHFTSRRENTTRWHIRWVFHQADVSFTDTGVDENTPIIKLLNRYLEPKNDLSPEDNEKLEYYQSASYGKIAVLIKTDVPGSGTTFQELFVNKSLRLNLANKTVLEYPVFYVVLKDHIDAYLDYQPEGHDDLFSELPKVKGMATQKSDSLSYFDATSDMEEG</sequence>
<reference evidence="15" key="1">
    <citation type="journal article" date="2021" name="Sci. Adv.">
        <title>The American lobster genome reveals insights on longevity, neural, and immune adaptations.</title>
        <authorList>
            <person name="Polinski J.M."/>
            <person name="Zimin A.V."/>
            <person name="Clark K.F."/>
            <person name="Kohn A.B."/>
            <person name="Sadowski N."/>
            <person name="Timp W."/>
            <person name="Ptitsyn A."/>
            <person name="Khanna P."/>
            <person name="Romanova D.Y."/>
            <person name="Williams P."/>
            <person name="Greenwood S.J."/>
            <person name="Moroz L.L."/>
            <person name="Walt D.R."/>
            <person name="Bodnar A.G."/>
        </authorList>
    </citation>
    <scope>NUCLEOTIDE SEQUENCE</scope>
    <source>
        <strain evidence="15">GMGI-L3</strain>
    </source>
</reference>
<dbReference type="GO" id="GO:0000492">
    <property type="term" value="P:box C/D snoRNP assembly"/>
    <property type="evidence" value="ECO:0007669"/>
    <property type="project" value="TreeGrafter"/>
</dbReference>
<dbReference type="InterPro" id="IPR051639">
    <property type="entry name" value="BCD1"/>
</dbReference>
<evidence type="ECO:0000256" key="13">
    <source>
        <dbReference type="PROSITE-ProRule" id="PRU00453"/>
    </source>
</evidence>
<dbReference type="CDD" id="cd23023">
    <property type="entry name" value="zf-HIT_BCD1"/>
    <property type="match status" value="1"/>
</dbReference>
<evidence type="ECO:0000313" key="15">
    <source>
        <dbReference type="EMBL" id="KAG7171654.1"/>
    </source>
</evidence>
<dbReference type="PANTHER" id="PTHR13483:SF3">
    <property type="entry name" value="BOX C_D SNORNA PROTEIN 1"/>
    <property type="match status" value="1"/>
</dbReference>
<keyword evidence="3" id="KW-0597">Phosphoprotein</keyword>
<dbReference type="InterPro" id="IPR057721">
    <property type="entry name" value="BCD1_alpha/beta"/>
</dbReference>
<protein>
    <recommendedName>
        <fullName evidence="11">Box C/D snoRNA protein 1</fullName>
    </recommendedName>
    <alternativeName>
        <fullName evidence="12">Zinc finger HIT domain-containing protein 6</fullName>
    </alternativeName>
</protein>
<evidence type="ECO:0000256" key="5">
    <source>
        <dbReference type="ARBA" id="ARBA00022771"/>
    </source>
</evidence>
<evidence type="ECO:0000313" key="16">
    <source>
        <dbReference type="Proteomes" id="UP000747542"/>
    </source>
</evidence>
<dbReference type="FunFam" id="3.30.60.190:FF:000001">
    <property type="entry name" value="box C/D snoRNA protein 1"/>
    <property type="match status" value="1"/>
</dbReference>
<evidence type="ECO:0000256" key="11">
    <source>
        <dbReference type="ARBA" id="ARBA00068630"/>
    </source>
</evidence>
<evidence type="ECO:0000256" key="8">
    <source>
        <dbReference type="ARBA" id="ARBA00049598"/>
    </source>
</evidence>
<evidence type="ECO:0000256" key="12">
    <source>
        <dbReference type="ARBA" id="ARBA00077531"/>
    </source>
</evidence>
<dbReference type="InterPro" id="IPR007529">
    <property type="entry name" value="Znf_HIT"/>
</dbReference>
<dbReference type="PANTHER" id="PTHR13483">
    <property type="entry name" value="BOX C_D SNORNA PROTEIN 1-RELATED"/>
    <property type="match status" value="1"/>
</dbReference>
<dbReference type="Pfam" id="PF25790">
    <property type="entry name" value="BCD1"/>
    <property type="match status" value="1"/>
</dbReference>
<dbReference type="SUPFAM" id="SSF144232">
    <property type="entry name" value="HIT/MYND zinc finger-like"/>
    <property type="match status" value="1"/>
</dbReference>
<dbReference type="GO" id="GO:0000463">
    <property type="term" value="P:maturation of LSU-rRNA from tricistronic rRNA transcript (SSU-rRNA, 5.8S rRNA, LSU-rRNA)"/>
    <property type="evidence" value="ECO:0007669"/>
    <property type="project" value="TreeGrafter"/>
</dbReference>
<evidence type="ECO:0000256" key="2">
    <source>
        <dbReference type="ARBA" id="ARBA00022517"/>
    </source>
</evidence>
<dbReference type="PROSITE" id="PS51083">
    <property type="entry name" value="ZF_HIT"/>
    <property type="match status" value="1"/>
</dbReference>
<evidence type="ECO:0000256" key="6">
    <source>
        <dbReference type="ARBA" id="ARBA00022833"/>
    </source>
</evidence>
<keyword evidence="2" id="KW-0690">Ribosome biogenesis</keyword>
<comment type="caution">
    <text evidence="15">The sequence shown here is derived from an EMBL/GenBank/DDBJ whole genome shotgun (WGS) entry which is preliminary data.</text>
</comment>
<evidence type="ECO:0000256" key="9">
    <source>
        <dbReference type="ARBA" id="ARBA00049654"/>
    </source>
</evidence>
<keyword evidence="16" id="KW-1185">Reference proteome</keyword>
<evidence type="ECO:0000256" key="4">
    <source>
        <dbReference type="ARBA" id="ARBA00022723"/>
    </source>
</evidence>
<dbReference type="EMBL" id="JAHLQT010012015">
    <property type="protein sequence ID" value="KAG7171654.1"/>
    <property type="molecule type" value="Genomic_DNA"/>
</dbReference>
<keyword evidence="5 13" id="KW-0863">Zinc-finger</keyword>
<organism evidence="15 16">
    <name type="scientific">Homarus americanus</name>
    <name type="common">American lobster</name>
    <dbReference type="NCBI Taxonomy" id="6706"/>
    <lineage>
        <taxon>Eukaryota</taxon>
        <taxon>Metazoa</taxon>
        <taxon>Ecdysozoa</taxon>
        <taxon>Arthropoda</taxon>
        <taxon>Crustacea</taxon>
        <taxon>Multicrustacea</taxon>
        <taxon>Malacostraca</taxon>
        <taxon>Eumalacostraca</taxon>
        <taxon>Eucarida</taxon>
        <taxon>Decapoda</taxon>
        <taxon>Pleocyemata</taxon>
        <taxon>Astacidea</taxon>
        <taxon>Nephropoidea</taxon>
        <taxon>Nephropidae</taxon>
        <taxon>Homarus</taxon>
    </lineage>
</organism>
<comment type="subunit">
    <text evidence="10">Interacts with FBL, SNU13, NOP58, NUFIP1, RUVBL1, RUVBL2 and TAF9. Interacts (via HIT-type zinc finger) with the RUVBL1/RUVBL2 complex in the presence of ADP.</text>
</comment>
<evidence type="ECO:0000256" key="1">
    <source>
        <dbReference type="ARBA" id="ARBA00022499"/>
    </source>
</evidence>
<dbReference type="Gene3D" id="3.30.60.190">
    <property type="match status" value="1"/>
</dbReference>
<name>A0A8J5N1W6_HOMAM</name>
<evidence type="ECO:0000256" key="3">
    <source>
        <dbReference type="ARBA" id="ARBA00022553"/>
    </source>
</evidence>
<evidence type="ECO:0000256" key="10">
    <source>
        <dbReference type="ARBA" id="ARBA00061949"/>
    </source>
</evidence>
<keyword evidence="6" id="KW-0862">Zinc</keyword>
<dbReference type="GO" id="GO:0008270">
    <property type="term" value="F:zinc ion binding"/>
    <property type="evidence" value="ECO:0007669"/>
    <property type="project" value="UniProtKB-UniRule"/>
</dbReference>
<gene>
    <name evidence="15" type="primary">ZNHIT6-L</name>
    <name evidence="15" type="ORF">Hamer_G014798</name>
</gene>
<dbReference type="GO" id="GO:0070761">
    <property type="term" value="C:pre-snoRNP complex"/>
    <property type="evidence" value="ECO:0007669"/>
    <property type="project" value="TreeGrafter"/>
</dbReference>
<accession>A0A8J5N1W6</accession>
<evidence type="ECO:0000256" key="7">
    <source>
        <dbReference type="ARBA" id="ARBA00022843"/>
    </source>
</evidence>
<dbReference type="Pfam" id="PF04438">
    <property type="entry name" value="zf-HIT"/>
    <property type="match status" value="1"/>
</dbReference>